<gene>
    <name evidence="4" type="primary">LOC107483915</name>
</gene>
<evidence type="ECO:0000256" key="2">
    <source>
        <dbReference type="SAM" id="Phobius"/>
    </source>
</evidence>
<evidence type="ECO:0000313" key="3">
    <source>
        <dbReference type="Proteomes" id="UP000515211"/>
    </source>
</evidence>
<dbReference type="KEGG" id="adu:107483915"/>
<keyword evidence="2" id="KW-0472">Membrane</keyword>
<dbReference type="RefSeq" id="XP_052114133.1">
    <property type="nucleotide sequence ID" value="XM_052258173.1"/>
</dbReference>
<dbReference type="Pfam" id="PF05327">
    <property type="entry name" value="RRN3"/>
    <property type="match status" value="1"/>
</dbReference>
<comment type="similarity">
    <text evidence="1">Belongs to the RRN3 family.</text>
</comment>
<dbReference type="GO" id="GO:0005634">
    <property type="term" value="C:nucleus"/>
    <property type="evidence" value="ECO:0007669"/>
    <property type="project" value="TreeGrafter"/>
</dbReference>
<dbReference type="GO" id="GO:0001042">
    <property type="term" value="F:RNA polymerase I core binding"/>
    <property type="evidence" value="ECO:0007669"/>
    <property type="project" value="TreeGrafter"/>
</dbReference>
<proteinExistence type="inferred from homology"/>
<keyword evidence="2" id="KW-1133">Transmembrane helix</keyword>
<name>A0A9C6TSJ0_ARADU</name>
<keyword evidence="3" id="KW-1185">Reference proteome</keyword>
<dbReference type="AlphaFoldDB" id="A0A9C6TSJ0"/>
<dbReference type="GO" id="GO:0006361">
    <property type="term" value="P:transcription initiation at RNA polymerase I promoter"/>
    <property type="evidence" value="ECO:0007669"/>
    <property type="project" value="InterPro"/>
</dbReference>
<dbReference type="GeneID" id="107483915"/>
<reference evidence="3" key="1">
    <citation type="journal article" date="2016" name="Nat. Genet.">
        <title>The genome sequences of Arachis duranensis and Arachis ipaensis, the diploid ancestors of cultivated peanut.</title>
        <authorList>
            <person name="Bertioli D.J."/>
            <person name="Cannon S.B."/>
            <person name="Froenicke L."/>
            <person name="Huang G."/>
            <person name="Farmer A.D."/>
            <person name="Cannon E.K."/>
            <person name="Liu X."/>
            <person name="Gao D."/>
            <person name="Clevenger J."/>
            <person name="Dash S."/>
            <person name="Ren L."/>
            <person name="Moretzsohn M.C."/>
            <person name="Shirasawa K."/>
            <person name="Huang W."/>
            <person name="Vidigal B."/>
            <person name="Abernathy B."/>
            <person name="Chu Y."/>
            <person name="Niederhuth C.E."/>
            <person name="Umale P."/>
            <person name="Araujo A.C."/>
            <person name="Kozik A."/>
            <person name="Kim K.D."/>
            <person name="Burow M.D."/>
            <person name="Varshney R.K."/>
            <person name="Wang X."/>
            <person name="Zhang X."/>
            <person name="Barkley N."/>
            <person name="Guimaraes P.M."/>
            <person name="Isobe S."/>
            <person name="Guo B."/>
            <person name="Liao B."/>
            <person name="Stalker H.T."/>
            <person name="Schmitz R.J."/>
            <person name="Scheffler B.E."/>
            <person name="Leal-Bertioli S.C."/>
            <person name="Xun X."/>
            <person name="Jackson S.A."/>
            <person name="Michelmore R."/>
            <person name="Ozias-Akins P."/>
        </authorList>
    </citation>
    <scope>NUCLEOTIDE SEQUENCE [LARGE SCALE GENOMIC DNA]</scope>
    <source>
        <strain evidence="3">cv. V14167</strain>
    </source>
</reference>
<dbReference type="GO" id="GO:0001181">
    <property type="term" value="F:RNA polymerase I general transcription initiation factor activity"/>
    <property type="evidence" value="ECO:0007669"/>
    <property type="project" value="InterPro"/>
</dbReference>
<sequence>MLAERPAAEYLNRKILEGKTIAEKLDSLIELTFLHLESCQSSGQLSEVFDVLVRSFQRTILFQFVVFYACALDPEDCGEKFAMVLVHFFLFPFFHSCAISCFWFLWSTQNVQILLGRLLMDVLKYQLVQFASVGCICFCCGFVCVASLIMFLEDGNNLVK</sequence>
<dbReference type="Proteomes" id="UP000515211">
    <property type="component" value="Chromosome 1"/>
</dbReference>
<evidence type="ECO:0000256" key="1">
    <source>
        <dbReference type="ARBA" id="ARBA00010098"/>
    </source>
</evidence>
<reference evidence="4" key="2">
    <citation type="submission" date="2025-08" db="UniProtKB">
        <authorList>
            <consortium name="RefSeq"/>
        </authorList>
    </citation>
    <scope>IDENTIFICATION</scope>
    <source>
        <tissue evidence="4">Whole plant</tissue>
    </source>
</reference>
<keyword evidence="2" id="KW-0812">Transmembrane</keyword>
<accession>A0A9C6TSJ0</accession>
<protein>
    <submittedName>
        <fullName evidence="4">Uncharacterized protein LOC107483915</fullName>
    </submittedName>
</protein>
<evidence type="ECO:0000313" key="4">
    <source>
        <dbReference type="RefSeq" id="XP_052114133.1"/>
    </source>
</evidence>
<organism evidence="3 4">
    <name type="scientific">Arachis duranensis</name>
    <name type="common">Wild peanut</name>
    <dbReference type="NCBI Taxonomy" id="130453"/>
    <lineage>
        <taxon>Eukaryota</taxon>
        <taxon>Viridiplantae</taxon>
        <taxon>Streptophyta</taxon>
        <taxon>Embryophyta</taxon>
        <taxon>Tracheophyta</taxon>
        <taxon>Spermatophyta</taxon>
        <taxon>Magnoliopsida</taxon>
        <taxon>eudicotyledons</taxon>
        <taxon>Gunneridae</taxon>
        <taxon>Pentapetalae</taxon>
        <taxon>rosids</taxon>
        <taxon>fabids</taxon>
        <taxon>Fabales</taxon>
        <taxon>Fabaceae</taxon>
        <taxon>Papilionoideae</taxon>
        <taxon>50 kb inversion clade</taxon>
        <taxon>dalbergioids sensu lato</taxon>
        <taxon>Dalbergieae</taxon>
        <taxon>Pterocarpus clade</taxon>
        <taxon>Arachis</taxon>
    </lineage>
</organism>
<dbReference type="PANTHER" id="PTHR12790">
    <property type="entry name" value="TRANSCRIPTION INITIATION FACTOR IA RRN3"/>
    <property type="match status" value="1"/>
</dbReference>
<feature type="transmembrane region" description="Helical" evidence="2">
    <location>
        <begin position="84"/>
        <end position="106"/>
    </location>
</feature>
<dbReference type="InterPro" id="IPR007991">
    <property type="entry name" value="RNA_pol_I_trans_ini_fac_RRN3"/>
</dbReference>
<feature type="transmembrane region" description="Helical" evidence="2">
    <location>
        <begin position="126"/>
        <end position="152"/>
    </location>
</feature>
<dbReference type="PANTHER" id="PTHR12790:SF0">
    <property type="entry name" value="RNA POLYMERASE I-SPECIFIC TRANSCRIPTION INITIATION FACTOR RRN3-RELATED"/>
    <property type="match status" value="1"/>
</dbReference>